<protein>
    <recommendedName>
        <fullName evidence="5">Eukaryotic translation initiation factor 3 subunit M</fullName>
        <shortName evidence="5">eIF3m</shortName>
    </recommendedName>
</protein>
<gene>
    <name evidence="7" type="ORF">NSCI0253_LOCUS6643</name>
</gene>
<dbReference type="GO" id="GO:0016282">
    <property type="term" value="C:eukaryotic 43S preinitiation complex"/>
    <property type="evidence" value="ECO:0007669"/>
    <property type="project" value="UniProtKB-UniRule"/>
</dbReference>
<dbReference type="SMART" id="SM00088">
    <property type="entry name" value="PINT"/>
    <property type="match status" value="1"/>
</dbReference>
<keyword evidence="4 5" id="KW-0648">Protein biosynthesis</keyword>
<comment type="similarity">
    <text evidence="1">Belongs to the CSN7/EIF3M family. CSN7 subfamily.</text>
</comment>
<dbReference type="GO" id="GO:0071541">
    <property type="term" value="C:eukaryotic translation initiation factor 3 complex, eIF3m"/>
    <property type="evidence" value="ECO:0007669"/>
    <property type="project" value="UniProtKB-UniRule"/>
</dbReference>
<dbReference type="HAMAP" id="MF_03012">
    <property type="entry name" value="eIF3m"/>
    <property type="match status" value="1"/>
</dbReference>
<proteinExistence type="inferred from homology"/>
<comment type="subunit">
    <text evidence="5">Component of the eukaryotic translation initiation factor 3 (eIF-3) complex.</text>
</comment>
<evidence type="ECO:0000313" key="7">
    <source>
        <dbReference type="EMBL" id="CAD8832296.1"/>
    </source>
</evidence>
<dbReference type="InterPro" id="IPR045237">
    <property type="entry name" value="COPS7/eIF3m"/>
</dbReference>
<comment type="similarity">
    <text evidence="5">Belongs to the eIF-3 subunit M family.</text>
</comment>
<dbReference type="GO" id="GO:0003743">
    <property type="term" value="F:translation initiation factor activity"/>
    <property type="evidence" value="ECO:0007669"/>
    <property type="project" value="UniProtKB-UniRule"/>
</dbReference>
<accession>A0A7S0ZTN6</accession>
<dbReference type="EMBL" id="HBFQ01009497">
    <property type="protein sequence ID" value="CAD8832296.1"/>
    <property type="molecule type" value="Transcribed_RNA"/>
</dbReference>
<name>A0A7S0ZTN6_NOCSC</name>
<dbReference type="GO" id="GO:0001732">
    <property type="term" value="P:formation of cytoplasmic translation initiation complex"/>
    <property type="evidence" value="ECO:0007669"/>
    <property type="project" value="UniProtKB-UniRule"/>
</dbReference>
<evidence type="ECO:0000256" key="2">
    <source>
        <dbReference type="ARBA" id="ARBA00022490"/>
    </source>
</evidence>
<keyword evidence="2 5" id="KW-0963">Cytoplasm</keyword>
<evidence type="ECO:0000256" key="3">
    <source>
        <dbReference type="ARBA" id="ARBA00022540"/>
    </source>
</evidence>
<dbReference type="PANTHER" id="PTHR15350:SF2">
    <property type="entry name" value="EUKARYOTIC TRANSLATION INITIATION FACTOR 3 SUBUNIT M"/>
    <property type="match status" value="1"/>
</dbReference>
<dbReference type="SUPFAM" id="SSF46785">
    <property type="entry name" value="Winged helix' DNA-binding domain"/>
    <property type="match status" value="1"/>
</dbReference>
<evidence type="ECO:0000259" key="6">
    <source>
        <dbReference type="PROSITE" id="PS50250"/>
    </source>
</evidence>
<comment type="subcellular location">
    <subcellularLocation>
        <location evidence="5">Cytoplasm</location>
    </subcellularLocation>
</comment>
<organism evidence="7">
    <name type="scientific">Noctiluca scintillans</name>
    <name type="common">Sea sparkle</name>
    <name type="synonym">Red tide dinoflagellate</name>
    <dbReference type="NCBI Taxonomy" id="2966"/>
    <lineage>
        <taxon>Eukaryota</taxon>
        <taxon>Sar</taxon>
        <taxon>Alveolata</taxon>
        <taxon>Dinophyceae</taxon>
        <taxon>Noctilucales</taxon>
        <taxon>Noctilucaceae</taxon>
        <taxon>Noctiluca</taxon>
    </lineage>
</organism>
<evidence type="ECO:0000256" key="1">
    <source>
        <dbReference type="ARBA" id="ARBA00008482"/>
    </source>
</evidence>
<dbReference type="Pfam" id="PF01399">
    <property type="entry name" value="PCI"/>
    <property type="match status" value="1"/>
</dbReference>
<keyword evidence="3 5" id="KW-0396">Initiation factor</keyword>
<sequence>MATYINYGEGEEDATVQGAEWLKEMIAVNHGADEAQNFHDKFKDLHLDQSGRGQYDCAPVFDLFIQYSEDLFSQIPEASAEKLVKEVESYFSLVLSMLQFLEEPGHLDRSTTRLCHLFSASADQQPELRLRLLMMLYNTYNNPTIECRYKIFKYVLDFAASAKLFDQVLPYLEFLDSWMVDWDPYLTVDDKRTLFRDISEYLRSLGKRLDAFLYLKRYHLHFQGADSSVLSSEEVQSQTLQLVKDALQLPTVIQFDDILGLDTVKALSNSQHKDLLGLCEVFLSGGVNDLKDFHSAHQTLFEEHDISFQEAMSKIRLLALATLVHGKSEMSLSEVANALEESVDNVERWVVKALSEGVIDGRIDQLNRKVLVKSSFQRKFEKEEWAFLDSKLSNWIDNLENVIKFIGEQKKGVAVP</sequence>
<dbReference type="AlphaFoldDB" id="A0A7S0ZTN6"/>
<dbReference type="InterPro" id="IPR027528">
    <property type="entry name" value="eIF3m"/>
</dbReference>
<reference evidence="7" key="1">
    <citation type="submission" date="2021-01" db="EMBL/GenBank/DDBJ databases">
        <authorList>
            <person name="Corre E."/>
            <person name="Pelletier E."/>
            <person name="Niang G."/>
            <person name="Scheremetjew M."/>
            <person name="Finn R."/>
            <person name="Kale V."/>
            <person name="Holt S."/>
            <person name="Cochrane G."/>
            <person name="Meng A."/>
            <person name="Brown T."/>
            <person name="Cohen L."/>
        </authorList>
    </citation>
    <scope>NUCLEOTIDE SEQUENCE</scope>
</reference>
<evidence type="ECO:0000256" key="5">
    <source>
        <dbReference type="HAMAP-Rule" id="MF_03012"/>
    </source>
</evidence>
<comment type="function">
    <text evidence="5">Component of the eukaryotic translation initiation factor 3 (eIF-3) complex, which is involved in protein synthesis of a specialized repertoire of mRNAs and, together with other initiation factors, stimulates binding of mRNA and methionyl-tRNAi to the 40S ribosome. The eIF-3 complex specifically targets and initiates translation of a subset of mRNAs involved in cell proliferation.</text>
</comment>
<feature type="domain" description="PCI" evidence="6">
    <location>
        <begin position="206"/>
        <end position="377"/>
    </location>
</feature>
<dbReference type="InterPro" id="IPR036390">
    <property type="entry name" value="WH_DNA-bd_sf"/>
</dbReference>
<dbReference type="InterPro" id="IPR000717">
    <property type="entry name" value="PCI_dom"/>
</dbReference>
<dbReference type="PANTHER" id="PTHR15350">
    <property type="entry name" value="COP9 SIGNALOSOME COMPLEX SUBUNIT 7/DENDRITIC CELL PROTEIN GA17"/>
    <property type="match status" value="1"/>
</dbReference>
<dbReference type="GO" id="GO:0033290">
    <property type="term" value="C:eukaryotic 48S preinitiation complex"/>
    <property type="evidence" value="ECO:0007669"/>
    <property type="project" value="UniProtKB-UniRule"/>
</dbReference>
<evidence type="ECO:0000256" key="4">
    <source>
        <dbReference type="ARBA" id="ARBA00022917"/>
    </source>
</evidence>
<dbReference type="PROSITE" id="PS50250">
    <property type="entry name" value="PCI"/>
    <property type="match status" value="1"/>
</dbReference>